<evidence type="ECO:0000256" key="1">
    <source>
        <dbReference type="SAM" id="Phobius"/>
    </source>
</evidence>
<dbReference type="GO" id="GO:0005776">
    <property type="term" value="C:autophagosome"/>
    <property type="evidence" value="ECO:0007669"/>
    <property type="project" value="TreeGrafter"/>
</dbReference>
<dbReference type="GO" id="GO:0005789">
    <property type="term" value="C:endoplasmic reticulum membrane"/>
    <property type="evidence" value="ECO:0007669"/>
    <property type="project" value="TreeGrafter"/>
</dbReference>
<keyword evidence="1" id="KW-0472">Membrane</keyword>
<feature type="domain" description="STING ligand-binding" evidence="2">
    <location>
        <begin position="164"/>
        <end position="353"/>
    </location>
</feature>
<protein>
    <submittedName>
        <fullName evidence="4">Stimulator of interferon genes protein isoform X1</fullName>
    </submittedName>
</protein>
<feature type="transmembrane region" description="Helical" evidence="1">
    <location>
        <begin position="44"/>
        <end position="61"/>
    </location>
</feature>
<reference evidence="4" key="1">
    <citation type="submission" date="2025-08" db="UniProtKB">
        <authorList>
            <consortium name="RefSeq"/>
        </authorList>
    </citation>
    <scope>IDENTIFICATION</scope>
    <source>
        <tissue evidence="4">Entire body</tissue>
    </source>
</reference>
<dbReference type="RefSeq" id="XP_025836424.1">
    <property type="nucleotide sequence ID" value="XM_025980639.1"/>
</dbReference>
<keyword evidence="3" id="KW-1185">Reference proteome</keyword>
<dbReference type="AlphaFoldDB" id="A0A7F5RK89"/>
<dbReference type="KEGG" id="apln:108737830"/>
<evidence type="ECO:0000313" key="3">
    <source>
        <dbReference type="Proteomes" id="UP000192223"/>
    </source>
</evidence>
<dbReference type="Proteomes" id="UP000192223">
    <property type="component" value="Unplaced"/>
</dbReference>
<dbReference type="InterPro" id="IPR055432">
    <property type="entry name" value="STING_LBD"/>
</dbReference>
<dbReference type="FunCoup" id="A0A7F5RK89">
    <property type="interactions" value="289"/>
</dbReference>
<dbReference type="CTD" id="36016"/>
<dbReference type="GO" id="GO:0035438">
    <property type="term" value="F:cyclic-di-GMP binding"/>
    <property type="evidence" value="ECO:0007669"/>
    <property type="project" value="InterPro"/>
</dbReference>
<dbReference type="PANTHER" id="PTHR34339">
    <property type="entry name" value="STIMULATOR OF INTERFERON GENES PROTEIN"/>
    <property type="match status" value="1"/>
</dbReference>
<dbReference type="PANTHER" id="PTHR34339:SF1">
    <property type="entry name" value="STIMULATOR OF INTERFERON GENES PROTEIN"/>
    <property type="match status" value="1"/>
</dbReference>
<dbReference type="GO" id="GO:0061507">
    <property type="term" value="F:2',3'-cyclic GMP-AMP binding"/>
    <property type="evidence" value="ECO:0007669"/>
    <property type="project" value="TreeGrafter"/>
</dbReference>
<keyword evidence="1" id="KW-0812">Transmembrane</keyword>
<gene>
    <name evidence="4" type="primary">LOC108737830</name>
</gene>
<dbReference type="CDD" id="cd12146">
    <property type="entry name" value="STING_C"/>
    <property type="match status" value="1"/>
</dbReference>
<name>A0A7F5RK89_AGRPL</name>
<dbReference type="GO" id="GO:0000045">
    <property type="term" value="P:autophagosome assembly"/>
    <property type="evidence" value="ECO:0007669"/>
    <property type="project" value="TreeGrafter"/>
</dbReference>
<dbReference type="GO" id="GO:0032481">
    <property type="term" value="P:positive regulation of type I interferon production"/>
    <property type="evidence" value="ECO:0007669"/>
    <property type="project" value="InterPro"/>
</dbReference>
<dbReference type="InParanoid" id="A0A7F5RK89"/>
<keyword evidence="1" id="KW-1133">Transmembrane helix</keyword>
<accession>A0A7F5RK89</accession>
<feature type="transmembrane region" description="Helical" evidence="1">
    <location>
        <begin position="20"/>
        <end position="38"/>
    </location>
</feature>
<evidence type="ECO:0000259" key="2">
    <source>
        <dbReference type="Pfam" id="PF15009"/>
    </source>
</evidence>
<dbReference type="GO" id="GO:0045087">
    <property type="term" value="P:innate immune response"/>
    <property type="evidence" value="ECO:0007669"/>
    <property type="project" value="TreeGrafter"/>
</dbReference>
<dbReference type="InterPro" id="IPR033952">
    <property type="entry name" value="STING_C"/>
</dbReference>
<sequence>MVKSSNNSALRTRTATFSALYVLFIILTTCSIILYTFYTDNKKYIPTYLNFIGVYYTAVLVKRIRLFLEELFYLETRYNNNIYILIKDTFYFNSLSTIFFVLFLLSYLVLLNCYVEDNWMTFILSNLSFHSPMNLCWLCLLEFLKLDECPISTSIKLSDFHGLDYGSGMATSFFHGYLKIMLPNTGGSSRSFLEFIELYQAQHKVTFDVRKLFILLPMSCECFPSLQCPSFPNIEESKPLDELERDVAGVKKRIYKNSVYKIKKPNRERVYVSVEYATPLRTFKEVISHNSKYSKIYEKYKNDIVLNFYLTLKAILKENPQCDGLCEVIYYNDKNPDGSYKNVGNLILKRIKEIRGTLKKKKD</sequence>
<dbReference type="GO" id="GO:0002218">
    <property type="term" value="P:activation of innate immune response"/>
    <property type="evidence" value="ECO:0007669"/>
    <property type="project" value="InterPro"/>
</dbReference>
<proteinExistence type="predicted"/>
<dbReference type="Pfam" id="PF15009">
    <property type="entry name" value="STING_LBD"/>
    <property type="match status" value="1"/>
</dbReference>
<feature type="transmembrane region" description="Helical" evidence="1">
    <location>
        <begin position="90"/>
        <end position="110"/>
    </location>
</feature>
<dbReference type="GeneID" id="108737830"/>
<dbReference type="OrthoDB" id="6053839at2759"/>
<organism evidence="3 4">
    <name type="scientific">Agrilus planipennis</name>
    <name type="common">Emerald ash borer</name>
    <name type="synonym">Agrilus marcopoli</name>
    <dbReference type="NCBI Taxonomy" id="224129"/>
    <lineage>
        <taxon>Eukaryota</taxon>
        <taxon>Metazoa</taxon>
        <taxon>Ecdysozoa</taxon>
        <taxon>Arthropoda</taxon>
        <taxon>Hexapoda</taxon>
        <taxon>Insecta</taxon>
        <taxon>Pterygota</taxon>
        <taxon>Neoptera</taxon>
        <taxon>Endopterygota</taxon>
        <taxon>Coleoptera</taxon>
        <taxon>Polyphaga</taxon>
        <taxon>Elateriformia</taxon>
        <taxon>Buprestoidea</taxon>
        <taxon>Buprestidae</taxon>
        <taxon>Agrilinae</taxon>
        <taxon>Agrilus</taxon>
    </lineage>
</organism>
<dbReference type="Gene3D" id="3.40.50.12100">
    <property type="entry name" value="Stimulator of interferon genes protein"/>
    <property type="match status" value="1"/>
</dbReference>
<dbReference type="GO" id="GO:0016239">
    <property type="term" value="P:positive regulation of macroautophagy"/>
    <property type="evidence" value="ECO:0007669"/>
    <property type="project" value="TreeGrafter"/>
</dbReference>
<evidence type="ECO:0000313" key="4">
    <source>
        <dbReference type="RefSeq" id="XP_025836424.1"/>
    </source>
</evidence>
<dbReference type="InterPro" id="IPR038623">
    <property type="entry name" value="STING_C_sf"/>
</dbReference>
<dbReference type="InterPro" id="IPR029158">
    <property type="entry name" value="STING"/>
</dbReference>
<dbReference type="GO" id="GO:0061709">
    <property type="term" value="P:reticulophagy"/>
    <property type="evidence" value="ECO:0007669"/>
    <property type="project" value="TreeGrafter"/>
</dbReference>